<feature type="domain" description="Carbohydrate kinase FGGY C-terminal" evidence="5">
    <location>
        <begin position="260"/>
        <end position="450"/>
    </location>
</feature>
<dbReference type="SUPFAM" id="SSF53067">
    <property type="entry name" value="Actin-like ATPase domain"/>
    <property type="match status" value="2"/>
</dbReference>
<comment type="caution">
    <text evidence="6">The sequence shown here is derived from an EMBL/GenBank/DDBJ whole genome shotgun (WGS) entry which is preliminary data.</text>
</comment>
<dbReference type="Pfam" id="PF00370">
    <property type="entry name" value="FGGY_N"/>
    <property type="match status" value="1"/>
</dbReference>
<dbReference type="InterPro" id="IPR018485">
    <property type="entry name" value="FGGY_C"/>
</dbReference>
<dbReference type="EMBL" id="JAKXMK010000030">
    <property type="protein sequence ID" value="MCH6170124.1"/>
    <property type="molecule type" value="Genomic_DNA"/>
</dbReference>
<gene>
    <name evidence="6" type="ORF">MMF94_30865</name>
</gene>
<evidence type="ECO:0000259" key="4">
    <source>
        <dbReference type="Pfam" id="PF00370"/>
    </source>
</evidence>
<dbReference type="InterPro" id="IPR050406">
    <property type="entry name" value="FGGY_Carb_Kinase"/>
</dbReference>
<evidence type="ECO:0000313" key="7">
    <source>
        <dbReference type="Proteomes" id="UP001299970"/>
    </source>
</evidence>
<evidence type="ECO:0000259" key="5">
    <source>
        <dbReference type="Pfam" id="PF02782"/>
    </source>
</evidence>
<comment type="similarity">
    <text evidence="1">Belongs to the FGGY kinase family.</text>
</comment>
<evidence type="ECO:0000256" key="3">
    <source>
        <dbReference type="ARBA" id="ARBA00022777"/>
    </source>
</evidence>
<accession>A0ABS9TNK6</accession>
<keyword evidence="7" id="KW-1185">Reference proteome</keyword>
<keyword evidence="3 6" id="KW-0418">Kinase</keyword>
<keyword evidence="2" id="KW-0808">Transferase</keyword>
<sequence length="512" mass="53089">MTSDAVALCVDAGTTVIKAVVFDAGGRELVVTRRDTAVAHPTRERSEQDMGEVWDAVVATVREAVQRVDRPVRLIAFTAQGDGAWLVDAAGRPVRPAVLWNDGRAADIVASWRSEGVLDEAFRTNASLTNAGLPNAVLRVLDVEEPDVLDRAAAVLTCGSWLLLRLTGVLGIDTSEASAPWLDIGKGAYSDALVALYGLEHRRDLLPPLIPDSDRVHPLSADAAAQLGIPAGTPVVIAPFDVAATAVGSGATDPGQATSVLGTTLCTETVITRPDTAGEPSGLTLALGRPERLLRVFPTLAGTGVIDWAVALLGLPGPAVLSDLAAQAPPGADGLRMLPYLSPAGERAPFLDAAASGLLTGATFAHGRDHVARAVLEGLAHVIRDCLTAVRSGSAGPTETAAPTDLRLCGGGTASPLWCQLIADVTGVDAVCTEDTQTGAKGALLTALAALGDYADVSAAAAALVRERHRFVPDSTVQDLYDAEHAEFLATRALAAQRWAHWRAARPGALHV</sequence>
<protein>
    <submittedName>
        <fullName evidence="6">Carbohydrate kinase</fullName>
    </submittedName>
</protein>
<organism evidence="6 7">
    <name type="scientific">Pseudonocardia alaniniphila</name>
    <dbReference type="NCBI Taxonomy" id="75291"/>
    <lineage>
        <taxon>Bacteria</taxon>
        <taxon>Bacillati</taxon>
        <taxon>Actinomycetota</taxon>
        <taxon>Actinomycetes</taxon>
        <taxon>Pseudonocardiales</taxon>
        <taxon>Pseudonocardiaceae</taxon>
        <taxon>Pseudonocardia</taxon>
    </lineage>
</organism>
<dbReference type="InterPro" id="IPR018484">
    <property type="entry name" value="FGGY_N"/>
</dbReference>
<dbReference type="InterPro" id="IPR000577">
    <property type="entry name" value="Carb_kinase_FGGY"/>
</dbReference>
<evidence type="ECO:0000256" key="2">
    <source>
        <dbReference type="ARBA" id="ARBA00022679"/>
    </source>
</evidence>
<dbReference type="GO" id="GO:0016301">
    <property type="term" value="F:kinase activity"/>
    <property type="evidence" value="ECO:0007669"/>
    <property type="project" value="UniProtKB-KW"/>
</dbReference>
<evidence type="ECO:0000313" key="6">
    <source>
        <dbReference type="EMBL" id="MCH6170124.1"/>
    </source>
</evidence>
<evidence type="ECO:0000256" key="1">
    <source>
        <dbReference type="ARBA" id="ARBA00009156"/>
    </source>
</evidence>
<dbReference type="Pfam" id="PF02782">
    <property type="entry name" value="FGGY_C"/>
    <property type="match status" value="1"/>
</dbReference>
<dbReference type="Gene3D" id="3.30.420.40">
    <property type="match status" value="2"/>
</dbReference>
<dbReference type="PANTHER" id="PTHR43095">
    <property type="entry name" value="SUGAR KINASE"/>
    <property type="match status" value="1"/>
</dbReference>
<dbReference type="Proteomes" id="UP001299970">
    <property type="component" value="Unassembled WGS sequence"/>
</dbReference>
<feature type="domain" description="Carbohydrate kinase FGGY N-terminal" evidence="4">
    <location>
        <begin position="7"/>
        <end position="248"/>
    </location>
</feature>
<dbReference type="RefSeq" id="WP_241040934.1">
    <property type="nucleotide sequence ID" value="NZ_BAAAJF010000049.1"/>
</dbReference>
<dbReference type="PIRSF" id="PIRSF000538">
    <property type="entry name" value="GlpK"/>
    <property type="match status" value="1"/>
</dbReference>
<dbReference type="InterPro" id="IPR043129">
    <property type="entry name" value="ATPase_NBD"/>
</dbReference>
<proteinExistence type="inferred from homology"/>
<dbReference type="PANTHER" id="PTHR43095:SF3">
    <property type="entry name" value="L-XYLULOSE_3-KETO-L-GULONATE KINASE"/>
    <property type="match status" value="1"/>
</dbReference>
<name>A0ABS9TNK6_9PSEU</name>
<reference evidence="6 7" key="1">
    <citation type="submission" date="2022-03" db="EMBL/GenBank/DDBJ databases">
        <title>Pseudonocardia alaer sp. nov., a novel actinomycete isolated from reed forest soil.</title>
        <authorList>
            <person name="Wang L."/>
        </authorList>
    </citation>
    <scope>NUCLEOTIDE SEQUENCE [LARGE SCALE GENOMIC DNA]</scope>
    <source>
        <strain evidence="6 7">Y-16303</strain>
    </source>
</reference>